<dbReference type="Proteomes" id="UP001596142">
    <property type="component" value="Unassembled WGS sequence"/>
</dbReference>
<dbReference type="InterPro" id="IPR005053">
    <property type="entry name" value="MobA_MobL"/>
</dbReference>
<feature type="domain" description="MobA/MobL protein" evidence="3">
    <location>
        <begin position="18"/>
        <end position="221"/>
    </location>
</feature>
<comment type="similarity">
    <text evidence="1">Belongs to the MobA/MobL family.</text>
</comment>
<organism evidence="5 6">
    <name type="scientific">Thalassorhabdus alkalitolerans</name>
    <dbReference type="NCBI Taxonomy" id="2282697"/>
    <lineage>
        <taxon>Bacteria</taxon>
        <taxon>Bacillati</taxon>
        <taxon>Bacillota</taxon>
        <taxon>Bacilli</taxon>
        <taxon>Bacillales</taxon>
        <taxon>Bacillaceae</taxon>
        <taxon>Thalassorhabdus</taxon>
    </lineage>
</organism>
<evidence type="ECO:0000259" key="3">
    <source>
        <dbReference type="Pfam" id="PF03389"/>
    </source>
</evidence>
<reference evidence="6" key="1">
    <citation type="journal article" date="2019" name="Int. J. Syst. Evol. Microbiol.">
        <title>The Global Catalogue of Microorganisms (GCM) 10K type strain sequencing project: providing services to taxonomists for standard genome sequencing and annotation.</title>
        <authorList>
            <consortium name="The Broad Institute Genomics Platform"/>
            <consortium name="The Broad Institute Genome Sequencing Center for Infectious Disease"/>
            <person name="Wu L."/>
            <person name="Ma J."/>
        </authorList>
    </citation>
    <scope>NUCLEOTIDE SEQUENCE [LARGE SCALE GENOMIC DNA]</scope>
    <source>
        <strain evidence="6">CECT 7184</strain>
    </source>
</reference>
<feature type="domain" description="Nicking enzyme C-terminal middle helical" evidence="4">
    <location>
        <begin position="263"/>
        <end position="364"/>
    </location>
</feature>
<evidence type="ECO:0000313" key="6">
    <source>
        <dbReference type="Proteomes" id="UP001596142"/>
    </source>
</evidence>
<dbReference type="Pfam" id="PF03389">
    <property type="entry name" value="MobA_MobL"/>
    <property type="match status" value="1"/>
</dbReference>
<evidence type="ECO:0000259" key="4">
    <source>
        <dbReference type="Pfam" id="PF18208"/>
    </source>
</evidence>
<dbReference type="Gene3D" id="3.30.930.30">
    <property type="match status" value="1"/>
</dbReference>
<dbReference type="RefSeq" id="WP_385943090.1">
    <property type="nucleotide sequence ID" value="NZ_JBHSOZ010000016.1"/>
</dbReference>
<dbReference type="EMBL" id="JBHSOZ010000016">
    <property type="protein sequence ID" value="MFC5714397.1"/>
    <property type="molecule type" value="Genomic_DNA"/>
</dbReference>
<evidence type="ECO:0000313" key="5">
    <source>
        <dbReference type="EMBL" id="MFC5714397.1"/>
    </source>
</evidence>
<evidence type="ECO:0000256" key="2">
    <source>
        <dbReference type="ARBA" id="ARBA00022971"/>
    </source>
</evidence>
<sequence length="646" mass="75895">MVAIYHFSGQVISRGKGQSAIAAAAYRSGENLYSERYDRANHYKRMVQPENYLLTPLHAPDWANDRERLWNEVEKVERHKRAQLAREINVALPKELSKEEQTNLTLEFCQNVFVNEGMVADLSIHRDDVNNPHFHVLLTMRSFKENGEWEAKAKKVNGQRINMNNWGDRETFRHWRKEWASYANQYLEANGMDDRITEKSYAELGKQVKPTIHEGHVARSMGEDSERVQENQKIREHNRKIVEIEEYKKEVQDIKSIPEPIRHLSPNEKKEIASLAKELKAPVTFETLNEKKEILQKWYRSEYIKKPVEERDESKLEYIRGLNEKVDHVEEILSKEADRFLEKHYPSIDQNSFSDFAKRGLVNVIIRQSYLPGHDEALEKLHYYSDREINHHLSSLSIDRTSTADQLERSFSKMDTKLNQLVQEHGIDFTQPETFHQLDLAVQQEVQQTVERQGSIKQALDAMKEHYNHRMTSLYGQEINDQLSIEEKELLLSLKEYTGRKITVDSEGEHLFTTPEKESIIEAIHDAFYHDDATKTNTPEYIKFRKLIVNNSSVEHLFFAECLDTHDLSDEAKGKIQDLLEEYERQEEKRINPFTYRNPSSFSTIVQAMRYSVSRALHQVEYDEQEKIHEMRKAEGRKTDDRGMSL</sequence>
<dbReference type="NCBIfam" id="NF041496">
    <property type="entry name" value="MobQ"/>
    <property type="match status" value="1"/>
</dbReference>
<gene>
    <name evidence="5" type="primary">mobQ</name>
    <name evidence="5" type="ORF">ACFPU1_16750</name>
</gene>
<comment type="caution">
    <text evidence="5">The sequence shown here is derived from an EMBL/GenBank/DDBJ whole genome shotgun (WGS) entry which is preliminary data.</text>
</comment>
<evidence type="ECO:0000256" key="1">
    <source>
        <dbReference type="ARBA" id="ARBA00010873"/>
    </source>
</evidence>
<keyword evidence="6" id="KW-1185">Reference proteome</keyword>
<dbReference type="Pfam" id="PF18208">
    <property type="entry name" value="NES_C_h"/>
    <property type="match status" value="1"/>
</dbReference>
<accession>A0ABW0YUJ2</accession>
<name>A0ABW0YUJ2_9BACI</name>
<protein>
    <submittedName>
        <fullName evidence="5">MobQ family relaxase</fullName>
    </submittedName>
</protein>
<dbReference type="InterPro" id="IPR040834">
    <property type="entry name" value="NES_C_h"/>
</dbReference>
<proteinExistence type="inferred from homology"/>
<keyword evidence="2" id="KW-0184">Conjugation</keyword>